<protein>
    <submittedName>
        <fullName evidence="2">COMM domain-containing protein 4</fullName>
    </submittedName>
</protein>
<organism evidence="2 3">
    <name type="scientific">Halocaridina rubra</name>
    <name type="common">Hawaiian red shrimp</name>
    <dbReference type="NCBI Taxonomy" id="373956"/>
    <lineage>
        <taxon>Eukaryota</taxon>
        <taxon>Metazoa</taxon>
        <taxon>Ecdysozoa</taxon>
        <taxon>Arthropoda</taxon>
        <taxon>Crustacea</taxon>
        <taxon>Multicrustacea</taxon>
        <taxon>Malacostraca</taxon>
        <taxon>Eumalacostraca</taxon>
        <taxon>Eucarida</taxon>
        <taxon>Decapoda</taxon>
        <taxon>Pleocyemata</taxon>
        <taxon>Caridea</taxon>
        <taxon>Atyoidea</taxon>
        <taxon>Atyidae</taxon>
        <taxon>Halocaridina</taxon>
    </lineage>
</organism>
<dbReference type="PANTHER" id="PTHR16231:SF4">
    <property type="entry name" value="COMM DOMAIN-CONTAINING PROTEIN 4"/>
    <property type="match status" value="1"/>
</dbReference>
<dbReference type="Proteomes" id="UP001381693">
    <property type="component" value="Unassembled WGS sequence"/>
</dbReference>
<comment type="caution">
    <text evidence="2">The sequence shown here is derived from an EMBL/GenBank/DDBJ whole genome shotgun (WGS) entry which is preliminary data.</text>
</comment>
<dbReference type="Pfam" id="PF21672">
    <property type="entry name" value="COMM_HN"/>
    <property type="match status" value="1"/>
</dbReference>
<reference evidence="2 3" key="1">
    <citation type="submission" date="2023-11" db="EMBL/GenBank/DDBJ databases">
        <title>Halocaridina rubra genome assembly.</title>
        <authorList>
            <person name="Smith C."/>
        </authorList>
    </citation>
    <scope>NUCLEOTIDE SEQUENCE [LARGE SCALE GENOMIC DNA]</scope>
    <source>
        <strain evidence="2">EP-1</strain>
        <tissue evidence="2">Whole</tissue>
    </source>
</reference>
<gene>
    <name evidence="2" type="primary">COMMD4</name>
    <name evidence="2" type="ORF">SK128_024978</name>
</gene>
<evidence type="ECO:0000313" key="2">
    <source>
        <dbReference type="EMBL" id="KAK7072022.1"/>
    </source>
</evidence>
<evidence type="ECO:0000259" key="1">
    <source>
        <dbReference type="PROSITE" id="PS51269"/>
    </source>
</evidence>
<dbReference type="InterPro" id="IPR047155">
    <property type="entry name" value="COMMD4/6/7/8"/>
</dbReference>
<proteinExistence type="predicted"/>
<dbReference type="InterPro" id="IPR017920">
    <property type="entry name" value="COMM"/>
</dbReference>
<name>A0AAN9A6V9_HALRR</name>
<accession>A0AAN9A6V9</accession>
<dbReference type="PANTHER" id="PTHR16231">
    <property type="entry name" value="COMM DOMAIN-CONTAINING PROTEIN 4-8 FAMILY MEMBER"/>
    <property type="match status" value="1"/>
</dbReference>
<sequence>MRFRFCWDVDCPDWLLAEITTLSKLTSVKLRLLAGNVAKAIPGTTLSYDVVIKLAKDAKLDEHGAEAVVAAVRWILESAAGAGVSASVLDSELQQLGLPKEHATAMTKVYMDHQESIHQHLRDASLKVRGNTKWSCDIAGVDIGHGVLSPVIKLNLHDISKEISEGVNGDPTNSKSDTSVVLTPDQLHSLIHELTEARQLMEGLH</sequence>
<keyword evidence="3" id="KW-1185">Reference proteome</keyword>
<dbReference type="PROSITE" id="PS51269">
    <property type="entry name" value="COMM"/>
    <property type="match status" value="1"/>
</dbReference>
<dbReference type="EMBL" id="JAXCGZ010013742">
    <property type="protein sequence ID" value="KAK7072022.1"/>
    <property type="molecule type" value="Genomic_DNA"/>
</dbReference>
<dbReference type="AlphaFoldDB" id="A0AAN9A6V9"/>
<evidence type="ECO:0000313" key="3">
    <source>
        <dbReference type="Proteomes" id="UP001381693"/>
    </source>
</evidence>
<feature type="domain" description="COMM" evidence="1">
    <location>
        <begin position="120"/>
        <end position="205"/>
    </location>
</feature>